<dbReference type="EMBL" id="BDGG01000003">
    <property type="protein sequence ID" value="GAU96802.1"/>
    <property type="molecule type" value="Genomic_DNA"/>
</dbReference>
<keyword evidence="3" id="KW-1185">Reference proteome</keyword>
<comment type="caution">
    <text evidence="2">The sequence shown here is derived from an EMBL/GenBank/DDBJ whole genome shotgun (WGS) entry which is preliminary data.</text>
</comment>
<proteinExistence type="predicted"/>
<name>A0A1D1V9P9_RAMVA</name>
<evidence type="ECO:0000313" key="2">
    <source>
        <dbReference type="EMBL" id="GAU96802.1"/>
    </source>
</evidence>
<accession>A0A1D1V9P9</accession>
<gene>
    <name evidence="2" type="primary">RvY_08190-1</name>
    <name evidence="2" type="synonym">RvY_08190.1</name>
    <name evidence="2" type="ORF">RvY_08190</name>
</gene>
<sequence length="73" mass="8028">MVDNKEVHNPGHSGGEWPSNDHHIIVLPSQKAQASRYYQVLPGSTMALPDSEDVNMSMEKKPATDIKELTTPA</sequence>
<evidence type="ECO:0000313" key="3">
    <source>
        <dbReference type="Proteomes" id="UP000186922"/>
    </source>
</evidence>
<feature type="compositionally biased region" description="Basic and acidic residues" evidence="1">
    <location>
        <begin position="58"/>
        <end position="73"/>
    </location>
</feature>
<dbReference type="Proteomes" id="UP000186922">
    <property type="component" value="Unassembled WGS sequence"/>
</dbReference>
<dbReference type="AlphaFoldDB" id="A0A1D1V9P9"/>
<organism evidence="2 3">
    <name type="scientific">Ramazzottius varieornatus</name>
    <name type="common">Water bear</name>
    <name type="synonym">Tardigrade</name>
    <dbReference type="NCBI Taxonomy" id="947166"/>
    <lineage>
        <taxon>Eukaryota</taxon>
        <taxon>Metazoa</taxon>
        <taxon>Ecdysozoa</taxon>
        <taxon>Tardigrada</taxon>
        <taxon>Eutardigrada</taxon>
        <taxon>Parachela</taxon>
        <taxon>Hypsibioidea</taxon>
        <taxon>Ramazzottiidae</taxon>
        <taxon>Ramazzottius</taxon>
    </lineage>
</organism>
<evidence type="ECO:0000256" key="1">
    <source>
        <dbReference type="SAM" id="MobiDB-lite"/>
    </source>
</evidence>
<protein>
    <submittedName>
        <fullName evidence="2">Uncharacterized protein</fullName>
    </submittedName>
</protein>
<feature type="region of interest" description="Disordered" evidence="1">
    <location>
        <begin position="47"/>
        <end position="73"/>
    </location>
</feature>
<feature type="region of interest" description="Disordered" evidence="1">
    <location>
        <begin position="1"/>
        <end position="21"/>
    </location>
</feature>
<reference evidence="2 3" key="1">
    <citation type="journal article" date="2016" name="Nat. Commun.">
        <title>Extremotolerant tardigrade genome and improved radiotolerance of human cultured cells by tardigrade-unique protein.</title>
        <authorList>
            <person name="Hashimoto T."/>
            <person name="Horikawa D.D."/>
            <person name="Saito Y."/>
            <person name="Kuwahara H."/>
            <person name="Kozuka-Hata H."/>
            <person name="Shin-I T."/>
            <person name="Minakuchi Y."/>
            <person name="Ohishi K."/>
            <person name="Motoyama A."/>
            <person name="Aizu T."/>
            <person name="Enomoto A."/>
            <person name="Kondo K."/>
            <person name="Tanaka S."/>
            <person name="Hara Y."/>
            <person name="Koshikawa S."/>
            <person name="Sagara H."/>
            <person name="Miura T."/>
            <person name="Yokobori S."/>
            <person name="Miyagawa K."/>
            <person name="Suzuki Y."/>
            <person name="Kubo T."/>
            <person name="Oyama M."/>
            <person name="Kohara Y."/>
            <person name="Fujiyama A."/>
            <person name="Arakawa K."/>
            <person name="Katayama T."/>
            <person name="Toyoda A."/>
            <person name="Kunieda T."/>
        </authorList>
    </citation>
    <scope>NUCLEOTIDE SEQUENCE [LARGE SCALE GENOMIC DNA]</scope>
    <source>
        <strain evidence="2 3">YOKOZUNA-1</strain>
    </source>
</reference>